<evidence type="ECO:0000313" key="3">
    <source>
        <dbReference type="EMBL" id="BES87607.1"/>
    </source>
</evidence>
<keyword evidence="4" id="KW-1185">Reference proteome</keyword>
<organism evidence="3 4">
    <name type="scientific">Nesidiocoris tenuis</name>
    <dbReference type="NCBI Taxonomy" id="355587"/>
    <lineage>
        <taxon>Eukaryota</taxon>
        <taxon>Metazoa</taxon>
        <taxon>Ecdysozoa</taxon>
        <taxon>Arthropoda</taxon>
        <taxon>Hexapoda</taxon>
        <taxon>Insecta</taxon>
        <taxon>Pterygota</taxon>
        <taxon>Neoptera</taxon>
        <taxon>Paraneoptera</taxon>
        <taxon>Hemiptera</taxon>
        <taxon>Heteroptera</taxon>
        <taxon>Panheteroptera</taxon>
        <taxon>Cimicomorpha</taxon>
        <taxon>Miridae</taxon>
        <taxon>Dicyphina</taxon>
        <taxon>Nesidiocoris</taxon>
    </lineage>
</organism>
<gene>
    <name evidence="3" type="ORF">NTJ_00412</name>
</gene>
<proteinExistence type="inferred from homology"/>
<dbReference type="Proteomes" id="UP001307889">
    <property type="component" value="Chromosome 1"/>
</dbReference>
<evidence type="ECO:0000256" key="2">
    <source>
        <dbReference type="ARBA" id="ARBA00012701"/>
    </source>
</evidence>
<reference evidence="3 4" key="1">
    <citation type="submission" date="2023-09" db="EMBL/GenBank/DDBJ databases">
        <title>Nesidiocoris tenuis whole genome shotgun sequence.</title>
        <authorList>
            <person name="Shibata T."/>
            <person name="Shimoda M."/>
            <person name="Kobayashi T."/>
            <person name="Uehara T."/>
        </authorList>
    </citation>
    <scope>NUCLEOTIDE SEQUENCE [LARGE SCALE GENOMIC DNA]</scope>
    <source>
        <strain evidence="3 4">Japan</strain>
    </source>
</reference>
<accession>A0ABN7ABH9</accession>
<dbReference type="Gene3D" id="3.30.2140.20">
    <property type="match status" value="1"/>
</dbReference>
<dbReference type="EMBL" id="AP028909">
    <property type="protein sequence ID" value="BES87607.1"/>
    <property type="molecule type" value="Genomic_DNA"/>
</dbReference>
<dbReference type="PANTHER" id="PTHR11786">
    <property type="entry name" value="N-HYDROXYARYLAMINE O-ACETYLTRANSFERASE"/>
    <property type="match status" value="1"/>
</dbReference>
<dbReference type="EC" id="2.3.1.5" evidence="2"/>
<name>A0ABN7ABH9_9HEMI</name>
<dbReference type="SUPFAM" id="SSF54001">
    <property type="entry name" value="Cysteine proteinases"/>
    <property type="match status" value="1"/>
</dbReference>
<dbReference type="Pfam" id="PF00797">
    <property type="entry name" value="Acetyltransf_2"/>
    <property type="match status" value="1"/>
</dbReference>
<protein>
    <recommendedName>
        <fullName evidence="2">arylamine N-acetyltransferase</fullName>
        <ecNumber evidence="2">2.3.1.5</ecNumber>
    </recommendedName>
</protein>
<dbReference type="InterPro" id="IPR038765">
    <property type="entry name" value="Papain-like_cys_pep_sf"/>
</dbReference>
<dbReference type="PANTHER" id="PTHR11786:SF0">
    <property type="entry name" value="ARYLAMINE N-ACETYLTRANSFERASE 4-RELATED"/>
    <property type="match status" value="1"/>
</dbReference>
<comment type="similarity">
    <text evidence="1">Belongs to the arylamine N-acetyltransferase family.</text>
</comment>
<evidence type="ECO:0000256" key="1">
    <source>
        <dbReference type="ARBA" id="ARBA00006547"/>
    </source>
</evidence>
<evidence type="ECO:0000313" key="4">
    <source>
        <dbReference type="Proteomes" id="UP001307889"/>
    </source>
</evidence>
<sequence>MPDQNLDFDMEQYLKLTGADQEVKIGDEPTLAVLNALVRNHVMSVPYQNYDLLVTRQAVDLSIPNLMKTLLVEKRGGNCYEMCEFLLFILRTFNFDARRVSSFVLVNNREYTDDVIYNHNVIIVHLDDKKYLVDIGFSQNSLREPVEFSFEETEEKSVTPIEKYLLECNDDHYKLNMWLKGVAWAPMYRFRRPIQYMDEKALAENYNAFMTAPRLIYIRDKIMKFGIVTKTGRIGCWCAFDSATRHGTPPYTLLVGENHEIPKSQHVTYEVFRDTIQKYVNIKLNDEYFDQEDENVA</sequence>
<dbReference type="InterPro" id="IPR053710">
    <property type="entry name" value="Arylamine_NAT_domain_sf"/>
</dbReference>
<dbReference type="InterPro" id="IPR001447">
    <property type="entry name" value="Arylamine_N-AcTrfase"/>
</dbReference>